<accession>A0ABP9D4L2</accession>
<evidence type="ECO:0000313" key="1">
    <source>
        <dbReference type="EMBL" id="GAA4829138.1"/>
    </source>
</evidence>
<proteinExistence type="predicted"/>
<dbReference type="EMBL" id="BAABJX010000020">
    <property type="protein sequence ID" value="GAA4829138.1"/>
    <property type="molecule type" value="Genomic_DNA"/>
</dbReference>
<comment type="caution">
    <text evidence="1">The sequence shown here is derived from an EMBL/GenBank/DDBJ whole genome shotgun (WGS) entry which is preliminary data.</text>
</comment>
<evidence type="ECO:0008006" key="3">
    <source>
        <dbReference type="Google" id="ProtNLM"/>
    </source>
</evidence>
<reference evidence="2" key="1">
    <citation type="journal article" date="2019" name="Int. J. Syst. Evol. Microbiol.">
        <title>The Global Catalogue of Microorganisms (GCM) 10K type strain sequencing project: providing services to taxonomists for standard genome sequencing and annotation.</title>
        <authorList>
            <consortium name="The Broad Institute Genomics Platform"/>
            <consortium name="The Broad Institute Genome Sequencing Center for Infectious Disease"/>
            <person name="Wu L."/>
            <person name="Ma J."/>
        </authorList>
    </citation>
    <scope>NUCLEOTIDE SEQUENCE [LARGE SCALE GENOMIC DNA]</scope>
    <source>
        <strain evidence="2">JCM 18326</strain>
    </source>
</reference>
<dbReference type="Proteomes" id="UP001500298">
    <property type="component" value="Unassembled WGS sequence"/>
</dbReference>
<protein>
    <recommendedName>
        <fullName evidence="3">Carboxypeptidase regulatory-like domain-containing protein</fullName>
    </recommendedName>
</protein>
<gene>
    <name evidence="1" type="ORF">GCM10023331_12870</name>
</gene>
<evidence type="ECO:0000313" key="2">
    <source>
        <dbReference type="Proteomes" id="UP001500298"/>
    </source>
</evidence>
<keyword evidence="2" id="KW-1185">Reference proteome</keyword>
<organism evidence="1 2">
    <name type="scientific">Algivirga pacifica</name>
    <dbReference type="NCBI Taxonomy" id="1162670"/>
    <lineage>
        <taxon>Bacteria</taxon>
        <taxon>Pseudomonadati</taxon>
        <taxon>Bacteroidota</taxon>
        <taxon>Cytophagia</taxon>
        <taxon>Cytophagales</taxon>
        <taxon>Flammeovirgaceae</taxon>
        <taxon>Algivirga</taxon>
    </lineage>
</organism>
<dbReference type="InterPro" id="IPR008969">
    <property type="entry name" value="CarboxyPept-like_regulatory"/>
</dbReference>
<dbReference type="SUPFAM" id="SSF49464">
    <property type="entry name" value="Carboxypeptidase regulatory domain-like"/>
    <property type="match status" value="1"/>
</dbReference>
<sequence>MKKSAGEMSDAWDELDGIITLRFEDAAEGTPIEGAQVKIAGVGTFSTDEEGKVQFPAEKDGEPMEDETLPAKFSAPGYITAKFMVRVTYGTIFQNHFSMSKELPLGHMRVVLDWGNKPNDLDAHFIKEDGYHISFQDTRVAEDGSVVLDRDAKNGNGPETITIMDIDPSATYYYFVHDFSNKFKKTSDALSKSRGTVRVFNENQLLQTLEVPTGQIGNTWVLFRIVDGEIVWANQLMNN</sequence>
<dbReference type="Gene3D" id="2.60.40.1120">
    <property type="entry name" value="Carboxypeptidase-like, regulatory domain"/>
    <property type="match status" value="1"/>
</dbReference>
<name>A0ABP9D4L2_9BACT</name>